<reference evidence="1 2" key="1">
    <citation type="journal article" date="2018" name="Nat. Ecol. Evol.">
        <title>Shark genomes provide insights into elasmobranch evolution and the origin of vertebrates.</title>
        <authorList>
            <person name="Hara Y"/>
            <person name="Yamaguchi K"/>
            <person name="Onimaru K"/>
            <person name="Kadota M"/>
            <person name="Koyanagi M"/>
            <person name="Keeley SD"/>
            <person name="Tatsumi K"/>
            <person name="Tanaka K"/>
            <person name="Motone F"/>
            <person name="Kageyama Y"/>
            <person name="Nozu R"/>
            <person name="Adachi N"/>
            <person name="Nishimura O"/>
            <person name="Nakagawa R"/>
            <person name="Tanegashima C"/>
            <person name="Kiyatake I"/>
            <person name="Matsumoto R"/>
            <person name="Murakumo K"/>
            <person name="Nishida K"/>
            <person name="Terakita A"/>
            <person name="Kuratani S"/>
            <person name="Sato K"/>
            <person name="Hyodo S Kuraku.S."/>
        </authorList>
    </citation>
    <scope>NUCLEOTIDE SEQUENCE [LARGE SCALE GENOMIC DNA]</scope>
</reference>
<accession>A0A401TF70</accession>
<comment type="caution">
    <text evidence="1">The sequence shown here is derived from an EMBL/GenBank/DDBJ whole genome shotgun (WGS) entry which is preliminary data.</text>
</comment>
<gene>
    <name evidence="1" type="ORF">chiPu_0025415</name>
</gene>
<protein>
    <submittedName>
        <fullName evidence="1">Uncharacterized protein</fullName>
    </submittedName>
</protein>
<dbReference type="AlphaFoldDB" id="A0A401TF70"/>
<evidence type="ECO:0000313" key="2">
    <source>
        <dbReference type="Proteomes" id="UP000287033"/>
    </source>
</evidence>
<organism evidence="1 2">
    <name type="scientific">Chiloscyllium punctatum</name>
    <name type="common">Brownbanded bambooshark</name>
    <name type="synonym">Hemiscyllium punctatum</name>
    <dbReference type="NCBI Taxonomy" id="137246"/>
    <lineage>
        <taxon>Eukaryota</taxon>
        <taxon>Metazoa</taxon>
        <taxon>Chordata</taxon>
        <taxon>Craniata</taxon>
        <taxon>Vertebrata</taxon>
        <taxon>Chondrichthyes</taxon>
        <taxon>Elasmobranchii</taxon>
        <taxon>Galeomorphii</taxon>
        <taxon>Galeoidea</taxon>
        <taxon>Orectolobiformes</taxon>
        <taxon>Hemiscylliidae</taxon>
        <taxon>Chiloscyllium</taxon>
    </lineage>
</organism>
<dbReference type="EMBL" id="BEZZ01058336">
    <property type="protein sequence ID" value="GCC41271.1"/>
    <property type="molecule type" value="Genomic_DNA"/>
</dbReference>
<sequence>MHSTTPSCSTRGGHTHTHTLTRLIEANDALNNTFLQYERFQRRRERFRLMENEVPRSLKVRMVAEDDGNESWRVGGLSSGALWLLNITAYNWASAHVQRLPAVPHNPDLPGL</sequence>
<keyword evidence="2" id="KW-1185">Reference proteome</keyword>
<evidence type="ECO:0000313" key="1">
    <source>
        <dbReference type="EMBL" id="GCC41271.1"/>
    </source>
</evidence>
<dbReference type="Proteomes" id="UP000287033">
    <property type="component" value="Unassembled WGS sequence"/>
</dbReference>
<name>A0A401TF70_CHIPU</name>
<proteinExistence type="predicted"/>